<evidence type="ECO:0000256" key="6">
    <source>
        <dbReference type="SAM" id="Phobius"/>
    </source>
</evidence>
<dbReference type="KEGG" id="pseg:D3H65_10340"/>
<feature type="domain" description="MacB-like periplasmic core" evidence="8">
    <location>
        <begin position="20"/>
        <end position="241"/>
    </location>
</feature>
<dbReference type="AlphaFoldDB" id="A0A3B7MV96"/>
<feature type="transmembrane region" description="Helical" evidence="6">
    <location>
        <begin position="721"/>
        <end position="741"/>
    </location>
</feature>
<feature type="transmembrane region" description="Helical" evidence="6">
    <location>
        <begin position="753"/>
        <end position="773"/>
    </location>
</feature>
<evidence type="ECO:0000256" key="1">
    <source>
        <dbReference type="ARBA" id="ARBA00004651"/>
    </source>
</evidence>
<evidence type="ECO:0000256" key="4">
    <source>
        <dbReference type="ARBA" id="ARBA00022989"/>
    </source>
</evidence>
<dbReference type="Pfam" id="PF12704">
    <property type="entry name" value="MacB_PCD"/>
    <property type="match status" value="2"/>
</dbReference>
<feature type="domain" description="ABC3 transporter permease C-terminal" evidence="7">
    <location>
        <begin position="672"/>
        <end position="781"/>
    </location>
</feature>
<sequence length="792" mass="89025">MIKNFLKIAWRNLARNKSLSFINIFGLAAGITFALLIGLWIQYETSYDAFHSNKDRIALVLKNTLYNNQKNTQEPTPLPLYDELRNNYPEVKRATRITWAFPHSLVTGDKKLNRKGRYVDPAFLDMFSFPLIEGNTTTALKDPNSIILSASLAKALFGSEDPMGKTIRLSNANDVKVTGVVTDVPHQSTIDFEFLLPFEYLIAHDEWIRNNRADWSNNFLMNMVELKEGVSMEAFSKKISTLNTQKDARLKNLFLFLHPLSKWHLYNDYKNWVNTGGKITYIWLFGIIGIFVLLIACINFMNLSTARSEKRAREVGIRKVMGSHKAHLIFQFLSEAVLTAFLAFVLSIILIQILLPFLKDLGFENIRFDLSNIYLLLIGLGVCLITGLLAGSYPAFYLSSFIPVKVLKGAFKQGQGPALFRKALVVSQFTISAALIMSTIIVFRQIDHARNRSIGYNPNNMINITASRDLAVNYDALKQELLNTGYFASISKASQPLTAIYNQWSDFSWEGKDPSADLALDAILADWDFEKTAGLQFTQGRAFSRAFPTDSNAIILNEAALQLIGYKDPIGKTMKSGDQVKTIIGVVKNIVLTDPFKAVGPLAIIFNRSKTDAVNNIFLRLQPTADLNKTLTTIKPIFDKYNPSLPFEYNFADEEFGKKFKVENQVGKLASIFAGLTIFISCLGLFGLAMFMAERRIREIGIRKVLGASVVNLWFLLSREFMVLVLIACVIASPLAFWLMHDWLNQYDYRVNISLWIFLAVGILALAIALFTVSAQAIKAALANPVKSLKTE</sequence>
<keyword evidence="4 6" id="KW-1133">Transmembrane helix</keyword>
<dbReference type="EMBL" id="CP032157">
    <property type="protein sequence ID" value="AXY74351.1"/>
    <property type="molecule type" value="Genomic_DNA"/>
</dbReference>
<protein>
    <submittedName>
        <fullName evidence="9">ABC transporter permease</fullName>
    </submittedName>
</protein>
<evidence type="ECO:0000256" key="3">
    <source>
        <dbReference type="ARBA" id="ARBA00022692"/>
    </source>
</evidence>
<feature type="transmembrane region" description="Helical" evidence="6">
    <location>
        <begin position="328"/>
        <end position="353"/>
    </location>
</feature>
<reference evidence="9 10" key="1">
    <citation type="submission" date="2018-09" db="EMBL/GenBank/DDBJ databases">
        <title>Genome sequencing of strain 6GH32-13.</title>
        <authorList>
            <person name="Weon H.-Y."/>
            <person name="Heo J."/>
            <person name="Kwon S.-W."/>
        </authorList>
    </citation>
    <scope>NUCLEOTIDE SEQUENCE [LARGE SCALE GENOMIC DNA]</scope>
    <source>
        <strain evidence="9 10">5GH32-13</strain>
    </source>
</reference>
<feature type="domain" description="ABC3 transporter permease C-terminal" evidence="7">
    <location>
        <begin position="287"/>
        <end position="397"/>
    </location>
</feature>
<dbReference type="PANTHER" id="PTHR30572">
    <property type="entry name" value="MEMBRANE COMPONENT OF TRANSPORTER-RELATED"/>
    <property type="match status" value="1"/>
</dbReference>
<dbReference type="OrthoDB" id="5933722at2"/>
<dbReference type="GO" id="GO:0022857">
    <property type="term" value="F:transmembrane transporter activity"/>
    <property type="evidence" value="ECO:0007669"/>
    <property type="project" value="TreeGrafter"/>
</dbReference>
<dbReference type="InterPro" id="IPR050250">
    <property type="entry name" value="Macrolide_Exporter_MacB"/>
</dbReference>
<dbReference type="RefSeq" id="WP_119050238.1">
    <property type="nucleotide sequence ID" value="NZ_CP032157.1"/>
</dbReference>
<gene>
    <name evidence="9" type="ORF">D3H65_10340</name>
</gene>
<keyword evidence="10" id="KW-1185">Reference proteome</keyword>
<dbReference type="Proteomes" id="UP000263900">
    <property type="component" value="Chromosome"/>
</dbReference>
<evidence type="ECO:0000259" key="7">
    <source>
        <dbReference type="Pfam" id="PF02687"/>
    </source>
</evidence>
<evidence type="ECO:0000256" key="5">
    <source>
        <dbReference type="ARBA" id="ARBA00023136"/>
    </source>
</evidence>
<evidence type="ECO:0000313" key="9">
    <source>
        <dbReference type="EMBL" id="AXY74351.1"/>
    </source>
</evidence>
<feature type="domain" description="MacB-like periplasmic core" evidence="8">
    <location>
        <begin position="431"/>
        <end position="634"/>
    </location>
</feature>
<keyword evidence="2" id="KW-1003">Cell membrane</keyword>
<keyword evidence="3 6" id="KW-0812">Transmembrane</keyword>
<accession>A0A3B7MV96</accession>
<dbReference type="Pfam" id="PF02687">
    <property type="entry name" value="FtsX"/>
    <property type="match status" value="2"/>
</dbReference>
<dbReference type="PANTHER" id="PTHR30572:SF18">
    <property type="entry name" value="ABC-TYPE MACROLIDE FAMILY EXPORT SYSTEM PERMEASE COMPONENT 2"/>
    <property type="match status" value="1"/>
</dbReference>
<name>A0A3B7MV96_9BACT</name>
<dbReference type="InterPro" id="IPR003838">
    <property type="entry name" value="ABC3_permease_C"/>
</dbReference>
<dbReference type="InterPro" id="IPR025857">
    <property type="entry name" value="MacB_PCD"/>
</dbReference>
<proteinExistence type="predicted"/>
<feature type="transmembrane region" description="Helical" evidence="6">
    <location>
        <begin position="669"/>
        <end position="693"/>
    </location>
</feature>
<feature type="transmembrane region" description="Helical" evidence="6">
    <location>
        <begin position="281"/>
        <end position="303"/>
    </location>
</feature>
<feature type="transmembrane region" description="Helical" evidence="6">
    <location>
        <begin position="21"/>
        <end position="43"/>
    </location>
</feature>
<keyword evidence="5 6" id="KW-0472">Membrane</keyword>
<organism evidence="9 10">
    <name type="scientific">Paraflavitalea soli</name>
    <dbReference type="NCBI Taxonomy" id="2315862"/>
    <lineage>
        <taxon>Bacteria</taxon>
        <taxon>Pseudomonadati</taxon>
        <taxon>Bacteroidota</taxon>
        <taxon>Chitinophagia</taxon>
        <taxon>Chitinophagales</taxon>
        <taxon>Chitinophagaceae</taxon>
        <taxon>Paraflavitalea</taxon>
    </lineage>
</organism>
<comment type="subcellular location">
    <subcellularLocation>
        <location evidence="1">Cell membrane</location>
        <topology evidence="1">Multi-pass membrane protein</topology>
    </subcellularLocation>
</comment>
<evidence type="ECO:0000313" key="10">
    <source>
        <dbReference type="Proteomes" id="UP000263900"/>
    </source>
</evidence>
<evidence type="ECO:0000259" key="8">
    <source>
        <dbReference type="Pfam" id="PF12704"/>
    </source>
</evidence>
<dbReference type="GO" id="GO:0005886">
    <property type="term" value="C:plasma membrane"/>
    <property type="evidence" value="ECO:0007669"/>
    <property type="project" value="UniProtKB-SubCell"/>
</dbReference>
<evidence type="ECO:0000256" key="2">
    <source>
        <dbReference type="ARBA" id="ARBA00022475"/>
    </source>
</evidence>
<feature type="transmembrane region" description="Helical" evidence="6">
    <location>
        <begin position="419"/>
        <end position="443"/>
    </location>
</feature>
<feature type="transmembrane region" description="Helical" evidence="6">
    <location>
        <begin position="373"/>
        <end position="398"/>
    </location>
</feature>